<proteinExistence type="predicted"/>
<evidence type="ECO:0000256" key="7">
    <source>
        <dbReference type="ARBA" id="ARBA00023125"/>
    </source>
</evidence>
<evidence type="ECO:0000256" key="5">
    <source>
        <dbReference type="ARBA" id="ARBA00022833"/>
    </source>
</evidence>
<accession>A0AAN9GNP2</accession>
<dbReference type="GO" id="GO:0003677">
    <property type="term" value="F:DNA binding"/>
    <property type="evidence" value="ECO:0007669"/>
    <property type="project" value="UniProtKB-KW"/>
</dbReference>
<dbReference type="InterPro" id="IPR050331">
    <property type="entry name" value="Zinc_finger"/>
</dbReference>
<feature type="region of interest" description="Disordered" evidence="11">
    <location>
        <begin position="257"/>
        <end position="278"/>
    </location>
</feature>
<keyword evidence="5" id="KW-0862">Zinc</keyword>
<evidence type="ECO:0000256" key="2">
    <source>
        <dbReference type="ARBA" id="ARBA00022723"/>
    </source>
</evidence>
<dbReference type="PANTHER" id="PTHR16515:SF66">
    <property type="entry name" value="C2H2-TYPE DOMAIN-CONTAINING PROTEIN"/>
    <property type="match status" value="1"/>
</dbReference>
<feature type="domain" description="C2H2-type" evidence="12">
    <location>
        <begin position="562"/>
        <end position="591"/>
    </location>
</feature>
<evidence type="ECO:0000256" key="9">
    <source>
        <dbReference type="ARBA" id="ARBA00023242"/>
    </source>
</evidence>
<dbReference type="Pfam" id="PF00096">
    <property type="entry name" value="zf-C2H2"/>
    <property type="match status" value="6"/>
</dbReference>
<dbReference type="Gene3D" id="3.30.160.60">
    <property type="entry name" value="Classic Zinc Finger"/>
    <property type="match status" value="8"/>
</dbReference>
<feature type="domain" description="C2H2-type" evidence="12">
    <location>
        <begin position="629"/>
        <end position="658"/>
    </location>
</feature>
<dbReference type="InterPro" id="IPR036236">
    <property type="entry name" value="Znf_C2H2_sf"/>
</dbReference>
<evidence type="ECO:0000256" key="11">
    <source>
        <dbReference type="SAM" id="MobiDB-lite"/>
    </source>
</evidence>
<dbReference type="InterPro" id="IPR013087">
    <property type="entry name" value="Znf_C2H2_type"/>
</dbReference>
<sequence length="1097" mass="120828">MERLTTNSEGTCLTLCYQSLPGAVSHMGMDSQTSAAVTQMTLEAVSQTPLTHLGTEGSGGVTQLRIEGQGGMNVDSQAAVAVQSLLDSQQSQDTGVEEEDLFQCGRCKKQFTSLNTFFTHKQTQCLPASVATSHQQQHHQSFQQLHQKVQSVGQVQGATVKTHVQASLPSSHTAFSNAICSVTQAGQPLTAYTTLPTSPLSHLPQGVVLTDDLVTFTTNLDPSTLQGSTIQMVAAPFNPRSTNSVTILSTVQPSSTFAAQASHPFQQQQQPHHQPQQHQQQAQLATFTPQHTVSATQQLAAFSAQPTTTTTLTSFSQQPLQIVSQQGPQPITITLPDKQPPAIIRRTPTKAGRKSSQSQAAANASLAADRAGAIGGARRGTRGANAVEEKRRSLQCQYCDKLFSKNFDLQQHLRAHTGEKPFQCIVCGRAFAQKSNVKKHMATHKVWPSGTSSTLPKQPPPEEMPEEDQDPPAPEEEEGEGEEEEEEEEKGVVISVCDQQQTMIKEEPDDDKTMDQVGGKDQAMKVRVVVDNSYICQYCSQKFKTFFMLKSHMVKHKSEQVYKCVMKKCGHSYKELESFLEHTKTHENEMSYRCHQCNKYFASLYDLGCHQYSHNIFPTQGIKPGPRHFQCTKCGNKYTTPEALEHHLATTSHQYPCPHCTKNFTCERFLRRHLPIHGSEGQFECVACQKRFKTEHYLKSHLLIHTGETPYPCDMCNAAFNRKDKLKRHMTIHESIKKYRCPFKSLTGCPKEFNRTDKLKSHIITHSGIKPFMCSVCGKGFSRRPHMLEHERGHKSDYRFKCDMCGRGFFRNKLFMEHKCQPGRMSEPQLFRPRRRRKIGRPRKRDFVLVEEDTLRDEVLGVEVKRHGHGTPGLRSASGIHLQSPRVAAAIASQMKGGARSRGVRSIVEVAADTRVTALKESPLDEQGEATAAAHLAQLATLNDKQLVQQVISGELDGGQVMDHFVVHLTECSDGGMVPTLHTALTPVSLQAGLAAGTLQPITIIEATPVQMTGATAMMEAGLPVVAVSQGAEVMATQVVMAASGSGGQQRQTYVTCPTQLVDFTSGDPVLQGTESLLKASAEILQTAHVEGTSLHN</sequence>
<keyword evidence="9" id="KW-0539">Nucleus</keyword>
<feature type="domain" description="C2H2-type" evidence="12">
    <location>
        <begin position="394"/>
        <end position="421"/>
    </location>
</feature>
<dbReference type="PROSITE" id="PS50157">
    <property type="entry name" value="ZINC_FINGER_C2H2_2"/>
    <property type="match status" value="11"/>
</dbReference>
<evidence type="ECO:0000256" key="6">
    <source>
        <dbReference type="ARBA" id="ARBA00023015"/>
    </source>
</evidence>
<feature type="domain" description="C2H2-type" evidence="12">
    <location>
        <begin position="683"/>
        <end position="710"/>
    </location>
</feature>
<feature type="region of interest" description="Disordered" evidence="11">
    <location>
        <begin position="442"/>
        <end position="493"/>
    </location>
</feature>
<name>A0AAN9GNP2_9CAEN</name>
<keyword evidence="8" id="KW-0804">Transcription</keyword>
<feature type="domain" description="C2H2-type" evidence="12">
    <location>
        <begin position="772"/>
        <end position="799"/>
    </location>
</feature>
<feature type="domain" description="C2H2-type" evidence="12">
    <location>
        <begin position="592"/>
        <end position="614"/>
    </location>
</feature>
<feature type="domain" description="C2H2-type" evidence="12">
    <location>
        <begin position="422"/>
        <end position="444"/>
    </location>
</feature>
<protein>
    <recommendedName>
        <fullName evidence="12">C2H2-type domain-containing protein</fullName>
    </recommendedName>
</protein>
<evidence type="ECO:0000256" key="4">
    <source>
        <dbReference type="ARBA" id="ARBA00022771"/>
    </source>
</evidence>
<dbReference type="EMBL" id="JBAMIC010000001">
    <property type="protein sequence ID" value="KAK7115248.1"/>
    <property type="molecule type" value="Genomic_DNA"/>
</dbReference>
<keyword evidence="4 10" id="KW-0863">Zinc-finger</keyword>
<dbReference type="PANTHER" id="PTHR16515">
    <property type="entry name" value="PR DOMAIN ZINC FINGER PROTEIN"/>
    <property type="match status" value="1"/>
</dbReference>
<evidence type="ECO:0000256" key="10">
    <source>
        <dbReference type="PROSITE-ProRule" id="PRU00042"/>
    </source>
</evidence>
<reference evidence="13 14" key="1">
    <citation type="submission" date="2024-02" db="EMBL/GenBank/DDBJ databases">
        <title>Chromosome-scale genome assembly of the rough periwinkle Littorina saxatilis.</title>
        <authorList>
            <person name="De Jode A."/>
            <person name="Faria R."/>
            <person name="Formenti G."/>
            <person name="Sims Y."/>
            <person name="Smith T.P."/>
            <person name="Tracey A."/>
            <person name="Wood J.M.D."/>
            <person name="Zagrodzka Z.B."/>
            <person name="Johannesson K."/>
            <person name="Butlin R.K."/>
            <person name="Leder E.H."/>
        </authorList>
    </citation>
    <scope>NUCLEOTIDE SEQUENCE [LARGE SCALE GENOMIC DNA]</scope>
    <source>
        <strain evidence="13">Snail1</strain>
        <tissue evidence="13">Muscle</tissue>
    </source>
</reference>
<comment type="subcellular location">
    <subcellularLocation>
        <location evidence="1">Nucleus</location>
    </subcellularLocation>
</comment>
<dbReference type="PROSITE" id="PS00028">
    <property type="entry name" value="ZINC_FINGER_C2H2_1"/>
    <property type="match status" value="10"/>
</dbReference>
<keyword evidence="2" id="KW-0479">Metal-binding</keyword>
<evidence type="ECO:0000256" key="8">
    <source>
        <dbReference type="ARBA" id="ARBA00023163"/>
    </source>
</evidence>
<dbReference type="GO" id="GO:0008270">
    <property type="term" value="F:zinc ion binding"/>
    <property type="evidence" value="ECO:0007669"/>
    <property type="project" value="UniProtKB-KW"/>
</dbReference>
<organism evidence="13 14">
    <name type="scientific">Littorina saxatilis</name>
    <dbReference type="NCBI Taxonomy" id="31220"/>
    <lineage>
        <taxon>Eukaryota</taxon>
        <taxon>Metazoa</taxon>
        <taxon>Spiralia</taxon>
        <taxon>Lophotrochozoa</taxon>
        <taxon>Mollusca</taxon>
        <taxon>Gastropoda</taxon>
        <taxon>Caenogastropoda</taxon>
        <taxon>Littorinimorpha</taxon>
        <taxon>Littorinoidea</taxon>
        <taxon>Littorinidae</taxon>
        <taxon>Littorina</taxon>
    </lineage>
</organism>
<feature type="domain" description="C2H2-type" evidence="12">
    <location>
        <begin position="534"/>
        <end position="561"/>
    </location>
</feature>
<dbReference type="Pfam" id="PF12874">
    <property type="entry name" value="zf-met"/>
    <property type="match status" value="1"/>
</dbReference>
<feature type="domain" description="C2H2-type" evidence="12">
    <location>
        <begin position="655"/>
        <end position="682"/>
    </location>
</feature>
<evidence type="ECO:0000313" key="14">
    <source>
        <dbReference type="Proteomes" id="UP001374579"/>
    </source>
</evidence>
<dbReference type="FunFam" id="3.30.160.60:FF:002343">
    <property type="entry name" value="Zinc finger protein 33A"/>
    <property type="match status" value="1"/>
</dbReference>
<evidence type="ECO:0000313" key="13">
    <source>
        <dbReference type="EMBL" id="KAK7115248.1"/>
    </source>
</evidence>
<evidence type="ECO:0000259" key="12">
    <source>
        <dbReference type="PROSITE" id="PS50157"/>
    </source>
</evidence>
<keyword evidence="3" id="KW-0677">Repeat</keyword>
<dbReference type="GO" id="GO:0006355">
    <property type="term" value="P:regulation of DNA-templated transcription"/>
    <property type="evidence" value="ECO:0007669"/>
    <property type="project" value="UniProtKB-ARBA"/>
</dbReference>
<keyword evidence="14" id="KW-1185">Reference proteome</keyword>
<dbReference type="SUPFAM" id="SSF57667">
    <property type="entry name" value="beta-beta-alpha zinc fingers"/>
    <property type="match status" value="6"/>
</dbReference>
<keyword evidence="6" id="KW-0805">Transcription regulation</keyword>
<dbReference type="AlphaFoldDB" id="A0AAN9GNP2"/>
<keyword evidence="7" id="KW-0238">DNA-binding</keyword>
<comment type="caution">
    <text evidence="13">The sequence shown here is derived from an EMBL/GenBank/DDBJ whole genome shotgun (WGS) entry which is preliminary data.</text>
</comment>
<feature type="domain" description="C2H2-type" evidence="12">
    <location>
        <begin position="739"/>
        <end position="771"/>
    </location>
</feature>
<dbReference type="SMART" id="SM00355">
    <property type="entry name" value="ZnF_C2H2"/>
    <property type="match status" value="13"/>
</dbReference>
<dbReference type="GO" id="GO:0005634">
    <property type="term" value="C:nucleus"/>
    <property type="evidence" value="ECO:0007669"/>
    <property type="project" value="UniProtKB-SubCell"/>
</dbReference>
<evidence type="ECO:0000256" key="1">
    <source>
        <dbReference type="ARBA" id="ARBA00004123"/>
    </source>
</evidence>
<feature type="compositionally biased region" description="Acidic residues" evidence="11">
    <location>
        <begin position="463"/>
        <end position="489"/>
    </location>
</feature>
<evidence type="ECO:0000256" key="3">
    <source>
        <dbReference type="ARBA" id="ARBA00022737"/>
    </source>
</evidence>
<dbReference type="Proteomes" id="UP001374579">
    <property type="component" value="Unassembled WGS sequence"/>
</dbReference>
<gene>
    <name evidence="13" type="ORF">V1264_001158</name>
</gene>
<feature type="domain" description="C2H2-type" evidence="12">
    <location>
        <begin position="711"/>
        <end position="738"/>
    </location>
</feature>
<dbReference type="FunFam" id="3.30.160.60:FF:000618">
    <property type="entry name" value="zinc finger protein 341 isoform X1"/>
    <property type="match status" value="1"/>
</dbReference>
<feature type="compositionally biased region" description="Low complexity" evidence="11">
    <location>
        <begin position="258"/>
        <end position="278"/>
    </location>
</feature>
<dbReference type="FunFam" id="3.30.160.60:FF:000679">
    <property type="entry name" value="Zinc finger protein 341"/>
    <property type="match status" value="1"/>
</dbReference>